<evidence type="ECO:0000256" key="1">
    <source>
        <dbReference type="ARBA" id="ARBA00001947"/>
    </source>
</evidence>
<evidence type="ECO:0000256" key="2">
    <source>
        <dbReference type="ARBA" id="ARBA00022723"/>
    </source>
</evidence>
<keyword evidence="2" id="KW-0479">Metal-binding</keyword>
<dbReference type="GO" id="GO:0003871">
    <property type="term" value="F:5-methyltetrahydropteroyltriglutamate-homocysteine S-methyltransferase activity"/>
    <property type="evidence" value="ECO:0007669"/>
    <property type="project" value="UniProtKB-EC"/>
</dbReference>
<dbReference type="GO" id="GO:0008270">
    <property type="term" value="F:zinc ion binding"/>
    <property type="evidence" value="ECO:0007669"/>
    <property type="project" value="InterPro"/>
</dbReference>
<evidence type="ECO:0000313" key="6">
    <source>
        <dbReference type="Proteomes" id="UP000289340"/>
    </source>
</evidence>
<dbReference type="InterPro" id="IPR038071">
    <property type="entry name" value="UROD/MetE-like_sf"/>
</dbReference>
<dbReference type="EMBL" id="QZWG01001022">
    <property type="protein sequence ID" value="RZB41389.1"/>
    <property type="molecule type" value="Genomic_DNA"/>
</dbReference>
<dbReference type="GO" id="GO:0009086">
    <property type="term" value="P:methionine biosynthetic process"/>
    <property type="evidence" value="ECO:0007669"/>
    <property type="project" value="InterPro"/>
</dbReference>
<evidence type="ECO:0000259" key="4">
    <source>
        <dbReference type="Pfam" id="PF01717"/>
    </source>
</evidence>
<protein>
    <submittedName>
        <fullName evidence="5">5-methyltetrahydropteroyltriglutamate--homocysteine methyltransferase</fullName>
        <ecNumber evidence="5">2.1.1.14</ecNumber>
    </submittedName>
</protein>
<proteinExistence type="predicted"/>
<gene>
    <name evidence="5" type="ORF">D0Y65_055266</name>
</gene>
<feature type="domain" description="Cobalamin-independent methionine synthase MetE C-terminal/archaeal" evidence="4">
    <location>
        <begin position="44"/>
        <end position="103"/>
    </location>
</feature>
<dbReference type="AlphaFoldDB" id="A0A445EYE4"/>
<evidence type="ECO:0000313" key="5">
    <source>
        <dbReference type="EMBL" id="RZB41389.1"/>
    </source>
</evidence>
<dbReference type="Gene3D" id="3.20.20.210">
    <property type="match status" value="1"/>
</dbReference>
<dbReference type="EC" id="2.1.1.14" evidence="5"/>
<keyword evidence="5" id="KW-0489">Methyltransferase</keyword>
<reference evidence="5 6" key="1">
    <citation type="submission" date="2018-09" db="EMBL/GenBank/DDBJ databases">
        <title>A high-quality reference genome of wild soybean provides a powerful tool to mine soybean genomes.</title>
        <authorList>
            <person name="Xie M."/>
            <person name="Chung C.Y.L."/>
            <person name="Li M.-W."/>
            <person name="Wong F.-L."/>
            <person name="Chan T.-F."/>
            <person name="Lam H.-M."/>
        </authorList>
    </citation>
    <scope>NUCLEOTIDE SEQUENCE [LARGE SCALE GENOMIC DNA]</scope>
    <source>
        <strain evidence="6">cv. W05</strain>
        <tissue evidence="5">Hypocotyl of etiolated seedlings</tissue>
    </source>
</reference>
<comment type="cofactor">
    <cofactor evidence="1">
        <name>Zn(2+)</name>
        <dbReference type="ChEBI" id="CHEBI:29105"/>
    </cofactor>
</comment>
<name>A0A445EYE4_GLYSO</name>
<keyword evidence="5" id="KW-0808">Transferase</keyword>
<dbReference type="GO" id="GO:0032259">
    <property type="term" value="P:methylation"/>
    <property type="evidence" value="ECO:0007669"/>
    <property type="project" value="UniProtKB-KW"/>
</dbReference>
<organism evidence="5 6">
    <name type="scientific">Glycine soja</name>
    <name type="common">Wild soybean</name>
    <dbReference type="NCBI Taxonomy" id="3848"/>
    <lineage>
        <taxon>Eukaryota</taxon>
        <taxon>Viridiplantae</taxon>
        <taxon>Streptophyta</taxon>
        <taxon>Embryophyta</taxon>
        <taxon>Tracheophyta</taxon>
        <taxon>Spermatophyta</taxon>
        <taxon>Magnoliopsida</taxon>
        <taxon>eudicotyledons</taxon>
        <taxon>Gunneridae</taxon>
        <taxon>Pentapetalae</taxon>
        <taxon>rosids</taxon>
        <taxon>fabids</taxon>
        <taxon>Fabales</taxon>
        <taxon>Fabaceae</taxon>
        <taxon>Papilionoideae</taxon>
        <taxon>50 kb inversion clade</taxon>
        <taxon>NPAAA clade</taxon>
        <taxon>indigoferoid/millettioid clade</taxon>
        <taxon>Phaseoleae</taxon>
        <taxon>Glycine</taxon>
        <taxon>Glycine subgen. Soja</taxon>
    </lineage>
</organism>
<comment type="caution">
    <text evidence="5">The sequence shown here is derived from an EMBL/GenBank/DDBJ whole genome shotgun (WGS) entry which is preliminary data.</text>
</comment>
<dbReference type="PANTHER" id="PTHR30519">
    <property type="entry name" value="5-METHYLTETRAHYDROPTEROYLTRIGLUTAMATE--HOMOCYSTEINE METHYLTRANSFERASE"/>
    <property type="match status" value="1"/>
</dbReference>
<dbReference type="SUPFAM" id="SSF51726">
    <property type="entry name" value="UROD/MetE-like"/>
    <property type="match status" value="1"/>
</dbReference>
<accession>A0A445EYE4</accession>
<dbReference type="InterPro" id="IPR002629">
    <property type="entry name" value="Met_Synth_C/arc"/>
</dbReference>
<evidence type="ECO:0000256" key="3">
    <source>
        <dbReference type="ARBA" id="ARBA00022833"/>
    </source>
</evidence>
<keyword evidence="3" id="KW-0862">Zinc</keyword>
<sequence length="106" mass="12021">MNLWTLLLGNGTKFDRGIEILGANKNTYNVSDPHDLEEFHAILCDLEKADITVIQIDEAALREGLPLRKSEEAFYLNFVHSFSITNCGVEDTTQDQLHFSCSNLYK</sequence>
<keyword evidence="6" id="KW-1185">Reference proteome</keyword>
<dbReference type="Pfam" id="PF01717">
    <property type="entry name" value="Meth_synt_2"/>
    <property type="match status" value="1"/>
</dbReference>
<dbReference type="Proteomes" id="UP000289340">
    <property type="component" value="Unassembled WGS sequence"/>
</dbReference>